<evidence type="ECO:0000313" key="1">
    <source>
        <dbReference type="EMBL" id="PTX45660.1"/>
    </source>
</evidence>
<proteinExistence type="predicted"/>
<comment type="caution">
    <text evidence="1">The sequence shown here is derived from an EMBL/GenBank/DDBJ whole genome shotgun (WGS) entry which is preliminary data.</text>
</comment>
<dbReference type="Gene3D" id="3.30.310.50">
    <property type="entry name" value="Alpha-D-phosphohexomutase, C-terminal domain"/>
    <property type="match status" value="1"/>
</dbReference>
<dbReference type="RefSeq" id="WP_107977613.1">
    <property type="nucleotide sequence ID" value="NZ_BMEZ01000008.1"/>
</dbReference>
<sequence length="96" mass="10888">MAITETGVFETSNASRYMQQLCKHFAHKVEVEYDEKQARAALPVGPATMNADDSVLRVNISAEDEEGLARARHIIDDHLKRFAHREDFEGMNWQAA</sequence>
<gene>
    <name evidence="1" type="ORF">C8N44_12014</name>
</gene>
<dbReference type="OrthoDB" id="9806511at2"/>
<reference evidence="1 2" key="1">
    <citation type="submission" date="2018-04" db="EMBL/GenBank/DDBJ databases">
        <title>Genomic Encyclopedia of Archaeal and Bacterial Type Strains, Phase II (KMG-II): from individual species to whole genera.</title>
        <authorList>
            <person name="Goeker M."/>
        </authorList>
    </citation>
    <scope>NUCLEOTIDE SEQUENCE [LARGE SCALE GENOMIC DNA]</scope>
    <source>
        <strain evidence="1 2">DSM 29329</strain>
    </source>
</reference>
<keyword evidence="2" id="KW-1185">Reference proteome</keyword>
<protein>
    <recommendedName>
        <fullName evidence="3">DUF2218 domain-containing protein</fullName>
    </recommendedName>
</protein>
<evidence type="ECO:0000313" key="2">
    <source>
        <dbReference type="Proteomes" id="UP000244069"/>
    </source>
</evidence>
<dbReference type="Proteomes" id="UP000244069">
    <property type="component" value="Unassembled WGS sequence"/>
</dbReference>
<dbReference type="AlphaFoldDB" id="A0A2T6APE7"/>
<accession>A0A2T6APE7</accession>
<organism evidence="1 2">
    <name type="scientific">Allosediminivita pacifica</name>
    <dbReference type="NCBI Taxonomy" id="1267769"/>
    <lineage>
        <taxon>Bacteria</taxon>
        <taxon>Pseudomonadati</taxon>
        <taxon>Pseudomonadota</taxon>
        <taxon>Alphaproteobacteria</taxon>
        <taxon>Rhodobacterales</taxon>
        <taxon>Paracoccaceae</taxon>
        <taxon>Allosediminivita</taxon>
    </lineage>
</organism>
<dbReference type="Pfam" id="PF09981">
    <property type="entry name" value="DUF2218"/>
    <property type="match status" value="1"/>
</dbReference>
<name>A0A2T6APE7_9RHOB</name>
<dbReference type="EMBL" id="QBKN01000020">
    <property type="protein sequence ID" value="PTX45660.1"/>
    <property type="molecule type" value="Genomic_DNA"/>
</dbReference>
<dbReference type="InterPro" id="IPR014543">
    <property type="entry name" value="UCP028291"/>
</dbReference>
<dbReference type="PIRSF" id="PIRSF028291">
    <property type="entry name" value="UCP028291"/>
    <property type="match status" value="1"/>
</dbReference>
<evidence type="ECO:0008006" key="3">
    <source>
        <dbReference type="Google" id="ProtNLM"/>
    </source>
</evidence>